<name>A0A1V1P321_9BACT</name>
<comment type="caution">
    <text evidence="5">The sequence shown here is derived from an EMBL/GenBank/DDBJ whole genome shotgun (WGS) entry which is preliminary data.</text>
</comment>
<dbReference type="EMBL" id="ATBP01000708">
    <property type="protein sequence ID" value="ETR69204.1"/>
    <property type="molecule type" value="Genomic_DNA"/>
</dbReference>
<evidence type="ECO:0000256" key="2">
    <source>
        <dbReference type="ARBA" id="ARBA00023274"/>
    </source>
</evidence>
<dbReference type="PANTHER" id="PTHR12919:SF20">
    <property type="entry name" value="SMALL RIBOSOMAL SUBUNIT PROTEIN BS16M"/>
    <property type="match status" value="1"/>
</dbReference>
<feature type="compositionally biased region" description="Basic and acidic residues" evidence="4">
    <location>
        <begin position="71"/>
        <end position="81"/>
    </location>
</feature>
<dbReference type="SUPFAM" id="SSF54565">
    <property type="entry name" value="Ribosomal protein S16"/>
    <property type="match status" value="1"/>
</dbReference>
<keyword evidence="1 5" id="KW-0689">Ribosomal protein</keyword>
<evidence type="ECO:0000256" key="3">
    <source>
        <dbReference type="ARBA" id="ARBA00035310"/>
    </source>
</evidence>
<organism evidence="5 6">
    <name type="scientific">Candidatus Magnetoglobus multicellularis str. Araruama</name>
    <dbReference type="NCBI Taxonomy" id="890399"/>
    <lineage>
        <taxon>Bacteria</taxon>
        <taxon>Pseudomonadati</taxon>
        <taxon>Thermodesulfobacteriota</taxon>
        <taxon>Desulfobacteria</taxon>
        <taxon>Desulfobacterales</taxon>
        <taxon>Desulfobacteraceae</taxon>
        <taxon>Candidatus Magnetoglobus</taxon>
    </lineage>
</organism>
<reference evidence="6" key="1">
    <citation type="submission" date="2012-11" db="EMBL/GenBank/DDBJ databases">
        <authorList>
            <person name="Lucero-Rivera Y.E."/>
            <person name="Tovar-Ramirez D."/>
        </authorList>
    </citation>
    <scope>NUCLEOTIDE SEQUENCE [LARGE SCALE GENOMIC DNA]</scope>
    <source>
        <strain evidence="6">Araruama</strain>
    </source>
</reference>
<evidence type="ECO:0000256" key="1">
    <source>
        <dbReference type="ARBA" id="ARBA00022980"/>
    </source>
</evidence>
<gene>
    <name evidence="5" type="ORF">OMM_09804</name>
</gene>
<dbReference type="InterPro" id="IPR000307">
    <property type="entry name" value="Ribosomal_bS16"/>
</dbReference>
<dbReference type="InterPro" id="IPR023803">
    <property type="entry name" value="Ribosomal_bS16_dom_sf"/>
</dbReference>
<dbReference type="Proteomes" id="UP000189670">
    <property type="component" value="Unassembled WGS sequence"/>
</dbReference>
<dbReference type="GO" id="GO:0003735">
    <property type="term" value="F:structural constituent of ribosome"/>
    <property type="evidence" value="ECO:0007669"/>
    <property type="project" value="InterPro"/>
</dbReference>
<accession>A0A1V1P321</accession>
<dbReference type="GO" id="GO:0005737">
    <property type="term" value="C:cytoplasm"/>
    <property type="evidence" value="ECO:0007669"/>
    <property type="project" value="UniProtKB-ARBA"/>
</dbReference>
<proteinExistence type="predicted"/>
<keyword evidence="2" id="KW-0687">Ribonucleoprotein</keyword>
<evidence type="ECO:0000313" key="5">
    <source>
        <dbReference type="EMBL" id="ETR69204.1"/>
    </source>
</evidence>
<dbReference type="NCBIfam" id="TIGR00002">
    <property type="entry name" value="S16"/>
    <property type="match status" value="1"/>
</dbReference>
<dbReference type="Gene3D" id="3.30.1320.10">
    <property type="match status" value="1"/>
</dbReference>
<evidence type="ECO:0000256" key="4">
    <source>
        <dbReference type="SAM" id="MobiDB-lite"/>
    </source>
</evidence>
<dbReference type="GO" id="GO:0006412">
    <property type="term" value="P:translation"/>
    <property type="evidence" value="ECO:0007669"/>
    <property type="project" value="InterPro"/>
</dbReference>
<dbReference type="GO" id="GO:0015935">
    <property type="term" value="C:small ribosomal subunit"/>
    <property type="evidence" value="ECO:0007669"/>
    <property type="project" value="TreeGrafter"/>
</dbReference>
<evidence type="ECO:0000313" key="6">
    <source>
        <dbReference type="Proteomes" id="UP000189670"/>
    </source>
</evidence>
<feature type="compositionally biased region" description="Basic and acidic residues" evidence="4">
    <location>
        <begin position="1"/>
        <end position="13"/>
    </location>
</feature>
<feature type="region of interest" description="Disordered" evidence="4">
    <location>
        <begin position="60"/>
        <end position="81"/>
    </location>
</feature>
<sequence>MESHIKRDGKTIEELGQYNPQTDPKILEIKEEKVKEWLAKGAKPTDTVARLLGEKGLIEKPIRTAKKKPKKAEETTQEAKK</sequence>
<dbReference type="Pfam" id="PF00886">
    <property type="entry name" value="Ribosomal_S16"/>
    <property type="match status" value="1"/>
</dbReference>
<dbReference type="AlphaFoldDB" id="A0A1V1P321"/>
<protein>
    <recommendedName>
        <fullName evidence="3">30S ribosomal protein S16</fullName>
    </recommendedName>
</protein>
<dbReference type="PANTHER" id="PTHR12919">
    <property type="entry name" value="30S RIBOSOMAL PROTEIN S16"/>
    <property type="match status" value="1"/>
</dbReference>
<feature type="region of interest" description="Disordered" evidence="4">
    <location>
        <begin position="1"/>
        <end position="20"/>
    </location>
</feature>